<dbReference type="RefSeq" id="WP_111528676.1">
    <property type="nucleotide sequence ID" value="NZ_JBHRSG010000004.1"/>
</dbReference>
<comment type="caution">
    <text evidence="1">The sequence shown here is derived from an EMBL/GenBank/DDBJ whole genome shotgun (WGS) entry which is preliminary data.</text>
</comment>
<proteinExistence type="predicted"/>
<dbReference type="OrthoDB" id="9809969at2"/>
<dbReference type="EMBL" id="QFYQ01000001">
    <property type="protein sequence ID" value="RAK54926.1"/>
    <property type="molecule type" value="Genomic_DNA"/>
</dbReference>
<dbReference type="Pfam" id="PF11843">
    <property type="entry name" value="DUF3363"/>
    <property type="match status" value="2"/>
</dbReference>
<dbReference type="Proteomes" id="UP000249254">
    <property type="component" value="Unassembled WGS sequence"/>
</dbReference>
<reference evidence="2" key="1">
    <citation type="submission" date="2018-05" db="EMBL/GenBank/DDBJ databases">
        <authorList>
            <person name="Li X."/>
        </authorList>
    </citation>
    <scope>NUCLEOTIDE SEQUENCE [LARGE SCALE GENOMIC DNA]</scope>
    <source>
        <strain evidence="2">LX32</strain>
    </source>
</reference>
<keyword evidence="2" id="KW-1185">Reference proteome</keyword>
<accession>A0A328ALP0</accession>
<sequence>MSEDEFRLRVGRIRARGVNGPRTFVGVALAAAARAGGLGRGSGAGAGGFGAGRAPALSAQHRLGGSPRRVVVKARVVRQAGRGGALGLHLGYLQREGVTREGERGELFGPDGTPAEGAGFAARCAEDRHHFRFIVAPEDAEQMLDLRAFARDLMRQAERDLGTSLDWVAVDHWNTAQPHLHILVRGRRDTGEDLVIARDYIAEGLRARARALVTLELGPRSERDIARAHDRDVAAERWTGLDRDLTARVDRQGLVDVRADQRSRDPRGLARLARLRTLARLGLAGEAAPGRWRLAADAEPTLRELGQRGDVIARIHRALATDGRERDLSAYVLDSQSDGLVGRLAGRGLDDELRGSAYVVIDGLDGRTHHLRLADLADASDAPPGAIVETRRLERAGGRSRLVLAVRSDLSLADQVRAPGATWLDRQLVGRAPAGLGEGGCAEEVREALAQRTDELVARGLARRAGGRVLFARDLLDGLRRTELDAAAGWLERETGLARLALEPEGRVAGIYRQRLDLASGRFAMIDSGLGFTLVPWRPDLEPHLGREVEGRANPGGGIVWSFTLKRGLGR</sequence>
<name>A0A328ALP0_9CAUL</name>
<organism evidence="1 2">
    <name type="scientific">Phenylobacterium soli</name>
    <dbReference type="NCBI Taxonomy" id="2170551"/>
    <lineage>
        <taxon>Bacteria</taxon>
        <taxon>Pseudomonadati</taxon>
        <taxon>Pseudomonadota</taxon>
        <taxon>Alphaproteobacteria</taxon>
        <taxon>Caulobacterales</taxon>
        <taxon>Caulobacteraceae</taxon>
        <taxon>Phenylobacterium</taxon>
    </lineage>
</organism>
<protein>
    <submittedName>
        <fullName evidence="1">Type VI secretion protein</fullName>
    </submittedName>
</protein>
<dbReference type="InterPro" id="IPR021795">
    <property type="entry name" value="DUF3363"/>
</dbReference>
<evidence type="ECO:0000313" key="1">
    <source>
        <dbReference type="EMBL" id="RAK54926.1"/>
    </source>
</evidence>
<dbReference type="AlphaFoldDB" id="A0A328ALP0"/>
<gene>
    <name evidence="1" type="ORF">DJ017_10495</name>
</gene>
<evidence type="ECO:0000313" key="2">
    <source>
        <dbReference type="Proteomes" id="UP000249254"/>
    </source>
</evidence>